<keyword evidence="2" id="KW-1185">Reference proteome</keyword>
<name>A0A9P9A7N6_9PEZI</name>
<proteinExistence type="predicted"/>
<dbReference type="Proteomes" id="UP000770015">
    <property type="component" value="Unassembled WGS sequence"/>
</dbReference>
<evidence type="ECO:0000313" key="2">
    <source>
        <dbReference type="Proteomes" id="UP000770015"/>
    </source>
</evidence>
<accession>A0A9P9A7N6</accession>
<organism evidence="1 2">
    <name type="scientific">Plectosphaerella plurivora</name>
    <dbReference type="NCBI Taxonomy" id="936078"/>
    <lineage>
        <taxon>Eukaryota</taxon>
        <taxon>Fungi</taxon>
        <taxon>Dikarya</taxon>
        <taxon>Ascomycota</taxon>
        <taxon>Pezizomycotina</taxon>
        <taxon>Sordariomycetes</taxon>
        <taxon>Hypocreomycetidae</taxon>
        <taxon>Glomerellales</taxon>
        <taxon>Plectosphaerellaceae</taxon>
        <taxon>Plectosphaerella</taxon>
    </lineage>
</organism>
<reference evidence="1" key="1">
    <citation type="journal article" date="2021" name="Nat. Commun.">
        <title>Genetic determinants of endophytism in the Arabidopsis root mycobiome.</title>
        <authorList>
            <person name="Mesny F."/>
            <person name="Miyauchi S."/>
            <person name="Thiergart T."/>
            <person name="Pickel B."/>
            <person name="Atanasova L."/>
            <person name="Karlsson M."/>
            <person name="Huettel B."/>
            <person name="Barry K.W."/>
            <person name="Haridas S."/>
            <person name="Chen C."/>
            <person name="Bauer D."/>
            <person name="Andreopoulos W."/>
            <person name="Pangilinan J."/>
            <person name="LaButti K."/>
            <person name="Riley R."/>
            <person name="Lipzen A."/>
            <person name="Clum A."/>
            <person name="Drula E."/>
            <person name="Henrissat B."/>
            <person name="Kohler A."/>
            <person name="Grigoriev I.V."/>
            <person name="Martin F.M."/>
            <person name="Hacquard S."/>
        </authorList>
    </citation>
    <scope>NUCLEOTIDE SEQUENCE</scope>
    <source>
        <strain evidence="1">MPI-SDFR-AT-0117</strain>
    </source>
</reference>
<gene>
    <name evidence="1" type="ORF">F5X68DRAFT_213035</name>
</gene>
<dbReference type="EMBL" id="JAGSXJ010000021">
    <property type="protein sequence ID" value="KAH6678946.1"/>
    <property type="molecule type" value="Genomic_DNA"/>
</dbReference>
<dbReference type="AlphaFoldDB" id="A0A9P9A7N6"/>
<sequence>MCEFPCPLITRRPSDCPRGLVAWLAMLAPSLSCTSTAEAQLKCGPHLVGYGCRQGPGCYSCPACRYILAWRPCTARSPWWVQVQATPVGHVVLFKFLKKLGRVARQR</sequence>
<protein>
    <submittedName>
        <fullName evidence="1">Uncharacterized protein</fullName>
    </submittedName>
</protein>
<comment type="caution">
    <text evidence="1">The sequence shown here is derived from an EMBL/GenBank/DDBJ whole genome shotgun (WGS) entry which is preliminary data.</text>
</comment>
<evidence type="ECO:0000313" key="1">
    <source>
        <dbReference type="EMBL" id="KAH6678946.1"/>
    </source>
</evidence>